<organism evidence="1">
    <name type="scientific">Hyperionvirus sp</name>
    <dbReference type="NCBI Taxonomy" id="2487770"/>
    <lineage>
        <taxon>Viruses</taxon>
        <taxon>Varidnaviria</taxon>
        <taxon>Bamfordvirae</taxon>
        <taxon>Nucleocytoviricota</taxon>
        <taxon>Megaviricetes</taxon>
        <taxon>Imitervirales</taxon>
        <taxon>Mimiviridae</taxon>
        <taxon>Klosneuvirinae</taxon>
    </lineage>
</organism>
<dbReference type="EMBL" id="MK072388">
    <property type="protein sequence ID" value="AYV83392.1"/>
    <property type="molecule type" value="Genomic_DNA"/>
</dbReference>
<reference evidence="1" key="1">
    <citation type="submission" date="2018-10" db="EMBL/GenBank/DDBJ databases">
        <title>Hidden diversity of soil giant viruses.</title>
        <authorList>
            <person name="Schulz F."/>
            <person name="Alteio L."/>
            <person name="Goudeau D."/>
            <person name="Ryan E.M."/>
            <person name="Malmstrom R.R."/>
            <person name="Blanchard J."/>
            <person name="Woyke T."/>
        </authorList>
    </citation>
    <scope>NUCLEOTIDE SEQUENCE</scope>
    <source>
        <strain evidence="1">HYV1</strain>
    </source>
</reference>
<gene>
    <name evidence="1" type="ORF">Hyperionvirus6_73</name>
</gene>
<sequence>MKKNVFDCNNVCNCENCKNPRLYYDSRCLNDKNDMDFNSLSNNQIVLTNQCSYIFDSNVDNNLSNLFINQNITFTDSDVLEDSEVLGVYELHIPEGGSFVFIPNDTYVPFNLLRSVYTEAMDLYPVSDNLGTPLSPVPYRSIYFSGFVGPLDVVVRYEFPNVNGDEGNKAAYADIGIFIHRPMSEPIPIDISLFATTNKYPLGVNNIRRYTKRFRILPEDQIVLMMKAAPRQLGNTIGVENTRIVYNIQILRAPTF</sequence>
<proteinExistence type="predicted"/>
<evidence type="ECO:0000313" key="1">
    <source>
        <dbReference type="EMBL" id="AYV83392.1"/>
    </source>
</evidence>
<name>A0A3G5A8J9_9VIRU</name>
<accession>A0A3G5A8J9</accession>
<protein>
    <submittedName>
        <fullName evidence="1">Uncharacterized protein</fullName>
    </submittedName>
</protein>